<dbReference type="AlphaFoldDB" id="E3M2B0"/>
<evidence type="ECO:0000313" key="1">
    <source>
        <dbReference type="EMBL" id="EFO89705.1"/>
    </source>
</evidence>
<evidence type="ECO:0008006" key="3">
    <source>
        <dbReference type="Google" id="ProtNLM"/>
    </source>
</evidence>
<dbReference type="Proteomes" id="UP000008281">
    <property type="component" value="Unassembled WGS sequence"/>
</dbReference>
<dbReference type="OMA" id="GAYQCAN"/>
<reference evidence="1" key="1">
    <citation type="submission" date="2007-07" db="EMBL/GenBank/DDBJ databases">
        <title>PCAP assembly of the Caenorhabditis remanei genome.</title>
        <authorList>
            <consortium name="The Caenorhabditis remanei Sequencing Consortium"/>
            <person name="Wilson R.K."/>
        </authorList>
    </citation>
    <scope>NUCLEOTIDE SEQUENCE [LARGE SCALE GENOMIC DNA]</scope>
    <source>
        <strain evidence="1">PB4641</strain>
    </source>
</reference>
<evidence type="ECO:0000313" key="2">
    <source>
        <dbReference type="Proteomes" id="UP000008281"/>
    </source>
</evidence>
<accession>E3M2B0</accession>
<dbReference type="HOGENOM" id="CLU_752809_0_0_1"/>
<keyword evidence="2" id="KW-1185">Reference proteome</keyword>
<dbReference type="InParanoid" id="E3M2B0"/>
<protein>
    <recommendedName>
        <fullName evidence="3">DUF38 domain-containing protein</fullName>
    </recommendedName>
</protein>
<gene>
    <name evidence="1" type="ORF">CRE_07538</name>
</gene>
<dbReference type="EMBL" id="DS268422">
    <property type="protein sequence ID" value="EFO89705.1"/>
    <property type="molecule type" value="Genomic_DNA"/>
</dbReference>
<name>E3M2B0_CAERE</name>
<proteinExistence type="predicted"/>
<sequence length="382" mass="44377">MEEEGNDEFMKQRLAFVKLLGDSDPEETWRLFCQVITDEQLDAWSQSTQKNNIKEIINNEPQHVPVTVSDTGNDSNQNSHTLATICGDMIKEIADHVDIETKRALRLTCKKVVEVIDKSWKLEDVHIHLDYHKVIFRTTKIKNLEFYDRKRKLQNDDQESNSSQKCFLQETADKFEEIIRNPKTQLGKLFITRNGERDLAKKQEKLLHLVFDKIKKPIYVESLQIELPCTNALESILKKVKVGSLTKLDLLYFSTNGSDDSALTNIVENPHWVHFKAFEVIGAPKTRMLPYKDKTTIFVRIKDVTVDEIVEYKNALVMGTGYLLHQFLGLFDVEEIVKELKPYKELLGEMNETKGMFRREDGTQLIFTLKENKITFSGKRFQ</sequence>
<organism evidence="2">
    <name type="scientific">Caenorhabditis remanei</name>
    <name type="common">Caenorhabditis vulgaris</name>
    <dbReference type="NCBI Taxonomy" id="31234"/>
    <lineage>
        <taxon>Eukaryota</taxon>
        <taxon>Metazoa</taxon>
        <taxon>Ecdysozoa</taxon>
        <taxon>Nematoda</taxon>
        <taxon>Chromadorea</taxon>
        <taxon>Rhabditida</taxon>
        <taxon>Rhabditina</taxon>
        <taxon>Rhabditomorpha</taxon>
        <taxon>Rhabditoidea</taxon>
        <taxon>Rhabditidae</taxon>
        <taxon>Peloderinae</taxon>
        <taxon>Caenorhabditis</taxon>
    </lineage>
</organism>